<dbReference type="PANTHER" id="PTHR11455">
    <property type="entry name" value="CRYPTOCHROME"/>
    <property type="match status" value="1"/>
</dbReference>
<protein>
    <recommendedName>
        <fullName evidence="3">Photolyase/cryptochrome alpha/beta domain-containing protein</fullName>
    </recommendedName>
</protein>
<dbReference type="InterPro" id="IPR014729">
    <property type="entry name" value="Rossmann-like_a/b/a_fold"/>
</dbReference>
<dbReference type="InterPro" id="IPR006050">
    <property type="entry name" value="DNA_photolyase_N"/>
</dbReference>
<dbReference type="Gene3D" id="3.40.50.620">
    <property type="entry name" value="HUPs"/>
    <property type="match status" value="1"/>
</dbReference>
<organism evidence="4 5">
    <name type="scientific">Coccomyxa viridis</name>
    <dbReference type="NCBI Taxonomy" id="1274662"/>
    <lineage>
        <taxon>Eukaryota</taxon>
        <taxon>Viridiplantae</taxon>
        <taxon>Chlorophyta</taxon>
        <taxon>core chlorophytes</taxon>
        <taxon>Trebouxiophyceae</taxon>
        <taxon>Trebouxiophyceae incertae sedis</taxon>
        <taxon>Coccomyxaceae</taxon>
        <taxon>Coccomyxa</taxon>
    </lineage>
</organism>
<dbReference type="EMBL" id="CAUYUE010000013">
    <property type="protein sequence ID" value="CAK0785866.1"/>
    <property type="molecule type" value="Genomic_DNA"/>
</dbReference>
<evidence type="ECO:0000313" key="5">
    <source>
        <dbReference type="Proteomes" id="UP001314263"/>
    </source>
</evidence>
<dbReference type="InterPro" id="IPR002081">
    <property type="entry name" value="Cryptochrome/DNA_photolyase_1"/>
</dbReference>
<dbReference type="InterPro" id="IPR036134">
    <property type="entry name" value="Crypto/Photolyase_FAD-like_sf"/>
</dbReference>
<dbReference type="Pfam" id="PF00875">
    <property type="entry name" value="DNA_photolyase"/>
    <property type="match status" value="1"/>
</dbReference>
<gene>
    <name evidence="4" type="ORF">CVIRNUC_009078</name>
</gene>
<dbReference type="Gene3D" id="1.25.40.80">
    <property type="match status" value="1"/>
</dbReference>
<dbReference type="SUPFAM" id="SSF48173">
    <property type="entry name" value="Cryptochrome/photolyase FAD-binding domain"/>
    <property type="match status" value="1"/>
</dbReference>
<dbReference type="GO" id="GO:0071949">
    <property type="term" value="F:FAD binding"/>
    <property type="evidence" value="ECO:0007669"/>
    <property type="project" value="TreeGrafter"/>
</dbReference>
<feature type="binding site" evidence="2">
    <location>
        <begin position="360"/>
        <end position="367"/>
    </location>
    <ligand>
        <name>FAD</name>
        <dbReference type="ChEBI" id="CHEBI:57692"/>
    </ligand>
</feature>
<keyword evidence="5" id="KW-1185">Reference proteome</keyword>
<comment type="cofactor">
    <cofactor evidence="2">
        <name>FAD</name>
        <dbReference type="ChEBI" id="CHEBI:57692"/>
    </cofactor>
    <text evidence="2">Binds 1 FAD per subunit.</text>
</comment>
<reference evidence="4 5" key="1">
    <citation type="submission" date="2023-10" db="EMBL/GenBank/DDBJ databases">
        <authorList>
            <person name="Maclean D."/>
            <person name="Macfadyen A."/>
        </authorList>
    </citation>
    <scope>NUCLEOTIDE SEQUENCE [LARGE SCALE GENOMIC DNA]</scope>
</reference>
<comment type="caution">
    <text evidence="4">The sequence shown here is derived from an EMBL/GenBank/DDBJ whole genome shotgun (WGS) entry which is preliminary data.</text>
</comment>
<dbReference type="GO" id="GO:0000719">
    <property type="term" value="P:photoreactive repair"/>
    <property type="evidence" value="ECO:0007669"/>
    <property type="project" value="TreeGrafter"/>
</dbReference>
<name>A0AAV1IES8_9CHLO</name>
<feature type="binding site" evidence="2">
    <location>
        <begin position="321"/>
        <end position="325"/>
    </location>
    <ligand>
        <name>FAD</name>
        <dbReference type="ChEBI" id="CHEBI:57692"/>
    </ligand>
</feature>
<sequence>MRNCSASAVGASLTGRVRSIITRARARLDVNLGSRAWPLALPSPNPRLTAAVNARNPIAHPARQRQRNGNPSEPGAGAGRRVSVVWFRNDLRMHDNEALAAADREGSSLLAVYCFDPREYNQSSSGVSTTGPYRAQFVIDAVANLRESLRAAGSDLIVRCGKPEEVLLSIVKEVKASNVYCQSEATYEEAQVEKRVEAALKTEDAKLKTSWSSTLFDISALPFKLADLPSTHGQFRTKVAHMSVKEPAAALQQLKGKPVGSSVAAGDLPTLAHLGLRPLARLPNTAHVRGGETEGLARLEKVLGGGMQTGRSGSSFAANFSQEVSPWLAMGCLSPKLMYKEVHARSQGGNQKVVSQALSELLWRDFFRFTSKKYASLPLDKQHSSCAPVATGADAAACTPAKHAPQPMRQLAYA</sequence>
<dbReference type="InterPro" id="IPR036155">
    <property type="entry name" value="Crypto/Photolyase_N_sf"/>
</dbReference>
<dbReference type="PANTHER" id="PTHR11455:SF2">
    <property type="entry name" value="BLUE-LIGHT PHOTORECEPTOR PHR2"/>
    <property type="match status" value="1"/>
</dbReference>
<proteinExistence type="inferred from homology"/>
<evidence type="ECO:0000256" key="1">
    <source>
        <dbReference type="ARBA" id="ARBA00005862"/>
    </source>
</evidence>
<accession>A0AAV1IES8</accession>
<keyword evidence="2" id="KW-0274">FAD</keyword>
<comment type="similarity">
    <text evidence="1">Belongs to the DNA photolyase class-1 family.</text>
</comment>
<dbReference type="GO" id="GO:0003904">
    <property type="term" value="F:deoxyribodipyrimidine photo-lyase activity"/>
    <property type="evidence" value="ECO:0007669"/>
    <property type="project" value="TreeGrafter"/>
</dbReference>
<evidence type="ECO:0000256" key="2">
    <source>
        <dbReference type="PIRSR" id="PIRSR602081-1"/>
    </source>
</evidence>
<dbReference type="Proteomes" id="UP001314263">
    <property type="component" value="Unassembled WGS sequence"/>
</dbReference>
<evidence type="ECO:0000313" key="4">
    <source>
        <dbReference type="EMBL" id="CAK0785866.1"/>
    </source>
</evidence>
<keyword evidence="2" id="KW-0285">Flavoprotein</keyword>
<evidence type="ECO:0000259" key="3">
    <source>
        <dbReference type="PROSITE" id="PS51645"/>
    </source>
</evidence>
<dbReference type="AlphaFoldDB" id="A0AAV1IES8"/>
<dbReference type="GO" id="GO:0003677">
    <property type="term" value="F:DNA binding"/>
    <property type="evidence" value="ECO:0007669"/>
    <property type="project" value="TreeGrafter"/>
</dbReference>
<dbReference type="PROSITE" id="PS51645">
    <property type="entry name" value="PHR_CRY_ALPHA_BETA"/>
    <property type="match status" value="1"/>
</dbReference>
<dbReference type="SUPFAM" id="SSF52425">
    <property type="entry name" value="Cryptochrome/photolyase, N-terminal domain"/>
    <property type="match status" value="1"/>
</dbReference>
<feature type="domain" description="Photolyase/cryptochrome alpha/beta" evidence="3">
    <location>
        <begin position="81"/>
        <end position="215"/>
    </location>
</feature>